<reference evidence="1" key="1">
    <citation type="submission" date="2020-04" db="EMBL/GenBank/DDBJ databases">
        <authorList>
            <person name="Alioto T."/>
            <person name="Alioto T."/>
            <person name="Gomez Garrido J."/>
        </authorList>
    </citation>
    <scope>NUCLEOTIDE SEQUENCE</scope>
    <source>
        <strain evidence="1">A484AB</strain>
    </source>
</reference>
<name>A0A7D9HFU6_PARCT</name>
<dbReference type="AlphaFoldDB" id="A0A7D9HFU6"/>
<proteinExistence type="predicted"/>
<keyword evidence="2" id="KW-1185">Reference proteome</keyword>
<dbReference type="EMBL" id="CACRXK020000647">
    <property type="protein sequence ID" value="CAB3983719.1"/>
    <property type="molecule type" value="Genomic_DNA"/>
</dbReference>
<evidence type="ECO:0000313" key="2">
    <source>
        <dbReference type="Proteomes" id="UP001152795"/>
    </source>
</evidence>
<evidence type="ECO:0000313" key="1">
    <source>
        <dbReference type="EMBL" id="CAB3983719.1"/>
    </source>
</evidence>
<gene>
    <name evidence="1" type="ORF">PACLA_8A060296</name>
</gene>
<accession>A0A7D9HFU6</accession>
<dbReference type="Proteomes" id="UP001152795">
    <property type="component" value="Unassembled WGS sequence"/>
</dbReference>
<organism evidence="1 2">
    <name type="scientific">Paramuricea clavata</name>
    <name type="common">Red gorgonian</name>
    <name type="synonym">Violescent sea-whip</name>
    <dbReference type="NCBI Taxonomy" id="317549"/>
    <lineage>
        <taxon>Eukaryota</taxon>
        <taxon>Metazoa</taxon>
        <taxon>Cnidaria</taxon>
        <taxon>Anthozoa</taxon>
        <taxon>Octocorallia</taxon>
        <taxon>Malacalcyonacea</taxon>
        <taxon>Plexauridae</taxon>
        <taxon>Paramuricea</taxon>
    </lineage>
</organism>
<protein>
    <submittedName>
        <fullName evidence="1">Uncharacterized protein</fullName>
    </submittedName>
</protein>
<sequence>MMKIFVLLVAVLLGLVCSRSVPDSYKRLDGAPTKANGTSSTTCKGYHIECTTSAECCHQYHCSSPYSNSTLMCIETPPVLGCIAGYEICQSGVDECCDVDLLDYECTEDCRPEGPNCSKEDESACEDFTFFTDCPRKCGKCDHRCVEKNWGVIV</sequence>
<comment type="caution">
    <text evidence="1">The sequence shown here is derived from an EMBL/GenBank/DDBJ whole genome shotgun (WGS) entry which is preliminary data.</text>
</comment>